<dbReference type="Pfam" id="PF00149">
    <property type="entry name" value="Metallophos"/>
    <property type="match status" value="1"/>
</dbReference>
<evidence type="ECO:0000313" key="3">
    <source>
        <dbReference type="Proteomes" id="UP000276133"/>
    </source>
</evidence>
<keyword evidence="3" id="KW-1185">Reference proteome</keyword>
<dbReference type="InterPro" id="IPR029052">
    <property type="entry name" value="Metallo-depent_PP-like"/>
</dbReference>
<dbReference type="Gene3D" id="3.60.21.10">
    <property type="match status" value="1"/>
</dbReference>
<dbReference type="SUPFAM" id="SSF56300">
    <property type="entry name" value="Metallo-dependent phosphatases"/>
    <property type="match status" value="1"/>
</dbReference>
<sequence>MGIACRFGKIRPHGDLVDAFPDQTEMRTEQVRDLKETLGELNPDIKLVCVCGNHDIGDRPTEQTIQVYKDDFGDDYFSFWCQGCKFIALNSQLYFDSSLCPSQKAEQDAWLDAELSPSDCKHKIIFQHIPLFVDRPDEAAHVYFNIEPGERLRLMNKFIEAGVSTVFCGHYHQNAGGFYQQLECVVTSAVGAQLGSDGHGYRLVRVSEEKVEHKFVKVTDQIN</sequence>
<dbReference type="OrthoDB" id="45007at2759"/>
<evidence type="ECO:0000313" key="2">
    <source>
        <dbReference type="EMBL" id="RMZ95200.1"/>
    </source>
</evidence>
<dbReference type="GO" id="GO:0016787">
    <property type="term" value="F:hydrolase activity"/>
    <property type="evidence" value="ECO:0007669"/>
    <property type="project" value="InterPro"/>
</dbReference>
<organism evidence="2 3">
    <name type="scientific">Brachionus plicatilis</name>
    <name type="common">Marine rotifer</name>
    <name type="synonym">Brachionus muelleri</name>
    <dbReference type="NCBI Taxonomy" id="10195"/>
    <lineage>
        <taxon>Eukaryota</taxon>
        <taxon>Metazoa</taxon>
        <taxon>Spiralia</taxon>
        <taxon>Gnathifera</taxon>
        <taxon>Rotifera</taxon>
        <taxon>Eurotatoria</taxon>
        <taxon>Monogononta</taxon>
        <taxon>Pseudotrocha</taxon>
        <taxon>Ploima</taxon>
        <taxon>Brachionidae</taxon>
        <taxon>Brachionus</taxon>
    </lineage>
</organism>
<dbReference type="InterPro" id="IPR051918">
    <property type="entry name" value="STPP_CPPED1"/>
</dbReference>
<evidence type="ECO:0000259" key="1">
    <source>
        <dbReference type="Pfam" id="PF00149"/>
    </source>
</evidence>
<gene>
    <name evidence="2" type="ORF">BpHYR1_001871</name>
</gene>
<reference evidence="2 3" key="1">
    <citation type="journal article" date="2018" name="Sci. Rep.">
        <title>Genomic signatures of local adaptation to the degree of environmental predictability in rotifers.</title>
        <authorList>
            <person name="Franch-Gras L."/>
            <person name="Hahn C."/>
            <person name="Garcia-Roger E.M."/>
            <person name="Carmona M.J."/>
            <person name="Serra M."/>
            <person name="Gomez A."/>
        </authorList>
    </citation>
    <scope>NUCLEOTIDE SEQUENCE [LARGE SCALE GENOMIC DNA]</scope>
    <source>
        <strain evidence="2">HYR1</strain>
    </source>
</reference>
<comment type="caution">
    <text evidence="2">The sequence shown here is derived from an EMBL/GenBank/DDBJ whole genome shotgun (WGS) entry which is preliminary data.</text>
</comment>
<accession>A0A3M7P8V4</accession>
<dbReference type="Proteomes" id="UP000276133">
    <property type="component" value="Unassembled WGS sequence"/>
</dbReference>
<protein>
    <submittedName>
        <fullName evidence="2">Serine threonine-phosphatase CPPED1</fullName>
    </submittedName>
</protein>
<dbReference type="AlphaFoldDB" id="A0A3M7P8V4"/>
<feature type="domain" description="Calcineurin-like phosphoesterase" evidence="1">
    <location>
        <begin position="14"/>
        <end position="173"/>
    </location>
</feature>
<name>A0A3M7P8V4_BRAPC</name>
<dbReference type="STRING" id="10195.A0A3M7P8V4"/>
<dbReference type="PANTHER" id="PTHR43143">
    <property type="entry name" value="METALLOPHOSPHOESTERASE, CALCINEURIN SUPERFAMILY"/>
    <property type="match status" value="1"/>
</dbReference>
<dbReference type="EMBL" id="REGN01012520">
    <property type="protein sequence ID" value="RMZ95200.1"/>
    <property type="molecule type" value="Genomic_DNA"/>
</dbReference>
<dbReference type="PANTHER" id="PTHR43143:SF1">
    <property type="entry name" value="SERINE_THREONINE-PROTEIN PHOSPHATASE CPPED1"/>
    <property type="match status" value="1"/>
</dbReference>
<proteinExistence type="predicted"/>
<dbReference type="InterPro" id="IPR004843">
    <property type="entry name" value="Calcineurin-like_PHP"/>
</dbReference>